<proteinExistence type="predicted"/>
<dbReference type="PANTHER" id="PTHR46825:SF7">
    <property type="entry name" value="D-ALANYL-D-ALANINE CARBOXYPEPTIDASE"/>
    <property type="match status" value="1"/>
</dbReference>
<keyword evidence="4" id="KW-1185">Reference proteome</keyword>
<dbReference type="Pfam" id="PF00144">
    <property type="entry name" value="Beta-lactamase"/>
    <property type="match status" value="1"/>
</dbReference>
<evidence type="ECO:0000313" key="3">
    <source>
        <dbReference type="EMBL" id="PAY22950.1"/>
    </source>
</evidence>
<evidence type="ECO:0000259" key="2">
    <source>
        <dbReference type="Pfam" id="PF00144"/>
    </source>
</evidence>
<dbReference type="InterPro" id="IPR050491">
    <property type="entry name" value="AmpC-like"/>
</dbReference>
<feature type="compositionally biased region" description="Basic and acidic residues" evidence="1">
    <location>
        <begin position="354"/>
        <end position="367"/>
    </location>
</feature>
<dbReference type="Gene3D" id="3.40.710.10">
    <property type="entry name" value="DD-peptidase/beta-lactamase superfamily"/>
    <property type="match status" value="1"/>
</dbReference>
<dbReference type="Proteomes" id="UP000218810">
    <property type="component" value="Unassembled WGS sequence"/>
</dbReference>
<dbReference type="SUPFAM" id="SSF56601">
    <property type="entry name" value="beta-lactamase/transpeptidase-like"/>
    <property type="match status" value="1"/>
</dbReference>
<dbReference type="PANTHER" id="PTHR46825">
    <property type="entry name" value="D-ALANYL-D-ALANINE-CARBOXYPEPTIDASE/ENDOPEPTIDASE AMPH"/>
    <property type="match status" value="1"/>
</dbReference>
<dbReference type="EMBL" id="NTGA01000019">
    <property type="protein sequence ID" value="PAY22950.1"/>
    <property type="molecule type" value="Genomic_DNA"/>
</dbReference>
<dbReference type="AlphaFoldDB" id="A0A2A2WP38"/>
<sequence length="375" mass="39128">MIVVVAFGVVGAVLATLLRPGVGSIDRDTRTEGDARLAAAVLEEAPSLGVYALSVAEVTPQGTRIATVGAPLDGTVEIGSVTKPITGMLLADAMDRGELSPDTTLGEIFDLGDAASADITVEELARHRSGLPRLPFSLQGLMDSYRWLLFARNPYRDSPADVVEDVRSSSVGDKDPEYSNLGFAVLGHALAEVSGHDYPELVRTRLAEPLGLENFHVPAPGQGGAAPNAVQGRESSGRAQQAWDDAGYAPAGGIRADAASMATLLDALLAGTAPGAEAVQPVADFDDDNRIGAGWLTTELDGREITWHNGQTGGFSTWVGLDRARGTAIFISGATTRDLAPAGQQLLLRAGQDANERDDDKLDDGKLNHVSGGGR</sequence>
<name>A0A2A2WP38_9ACTN</name>
<accession>A0A2A2WP38</accession>
<dbReference type="InterPro" id="IPR012338">
    <property type="entry name" value="Beta-lactam/transpept-like"/>
</dbReference>
<dbReference type="OrthoDB" id="3171327at2"/>
<dbReference type="GO" id="GO:0016787">
    <property type="term" value="F:hydrolase activity"/>
    <property type="evidence" value="ECO:0007669"/>
    <property type="project" value="UniProtKB-KW"/>
</dbReference>
<reference evidence="4" key="1">
    <citation type="submission" date="2017-09" db="EMBL/GenBank/DDBJ databases">
        <authorList>
            <person name="Zhang Y."/>
            <person name="Huang X."/>
            <person name="Liu J."/>
            <person name="Lu L."/>
            <person name="Peng K."/>
        </authorList>
    </citation>
    <scope>NUCLEOTIDE SEQUENCE [LARGE SCALE GENOMIC DNA]</scope>
    <source>
        <strain evidence="4">S-XJ-1</strain>
    </source>
</reference>
<evidence type="ECO:0000313" key="4">
    <source>
        <dbReference type="Proteomes" id="UP000218810"/>
    </source>
</evidence>
<feature type="domain" description="Beta-lactamase-related" evidence="2">
    <location>
        <begin position="76"/>
        <end position="331"/>
    </location>
</feature>
<dbReference type="InterPro" id="IPR001466">
    <property type="entry name" value="Beta-lactam-related"/>
</dbReference>
<gene>
    <name evidence="3" type="ORF">CEY15_11510</name>
</gene>
<protein>
    <submittedName>
        <fullName evidence="3">Serine hydrolase</fullName>
    </submittedName>
</protein>
<keyword evidence="3" id="KW-0378">Hydrolase</keyword>
<evidence type="ECO:0000256" key="1">
    <source>
        <dbReference type="SAM" id="MobiDB-lite"/>
    </source>
</evidence>
<organism evidence="3 4">
    <name type="scientific">Dietzia natronolimnaea</name>
    <dbReference type="NCBI Taxonomy" id="161920"/>
    <lineage>
        <taxon>Bacteria</taxon>
        <taxon>Bacillati</taxon>
        <taxon>Actinomycetota</taxon>
        <taxon>Actinomycetes</taxon>
        <taxon>Mycobacteriales</taxon>
        <taxon>Dietziaceae</taxon>
        <taxon>Dietzia</taxon>
    </lineage>
</organism>
<comment type="caution">
    <text evidence="3">The sequence shown here is derived from an EMBL/GenBank/DDBJ whole genome shotgun (WGS) entry which is preliminary data.</text>
</comment>
<feature type="region of interest" description="Disordered" evidence="1">
    <location>
        <begin position="350"/>
        <end position="375"/>
    </location>
</feature>